<dbReference type="AlphaFoldDB" id="A0A544TW60"/>
<dbReference type="InterPro" id="IPR014284">
    <property type="entry name" value="RNA_pol_sigma-70_dom"/>
</dbReference>
<gene>
    <name evidence="8" type="ORF">FG384_01630</name>
</gene>
<dbReference type="InterPro" id="IPR013249">
    <property type="entry name" value="RNA_pol_sigma70_r4_t2"/>
</dbReference>
<dbReference type="SUPFAM" id="SSF88946">
    <property type="entry name" value="Sigma2 domain of RNA polymerase sigma factors"/>
    <property type="match status" value="1"/>
</dbReference>
<evidence type="ECO:0000313" key="9">
    <source>
        <dbReference type="Proteomes" id="UP000316626"/>
    </source>
</evidence>
<dbReference type="InterPro" id="IPR013325">
    <property type="entry name" value="RNA_pol_sigma_r2"/>
</dbReference>
<keyword evidence="3" id="KW-0731">Sigma factor</keyword>
<feature type="domain" description="RNA polymerase sigma factor 70 region 4 type 2" evidence="7">
    <location>
        <begin position="111"/>
        <end position="161"/>
    </location>
</feature>
<dbReference type="InterPro" id="IPR036388">
    <property type="entry name" value="WH-like_DNA-bd_sf"/>
</dbReference>
<keyword evidence="2" id="KW-0805">Transcription regulation</keyword>
<keyword evidence="4" id="KW-0238">DNA-binding</keyword>
<dbReference type="Gene3D" id="1.10.10.10">
    <property type="entry name" value="Winged helix-like DNA-binding domain superfamily/Winged helix DNA-binding domain"/>
    <property type="match status" value="1"/>
</dbReference>
<dbReference type="GO" id="GO:0003677">
    <property type="term" value="F:DNA binding"/>
    <property type="evidence" value="ECO:0007669"/>
    <property type="project" value="UniProtKB-KW"/>
</dbReference>
<dbReference type="SUPFAM" id="SSF88659">
    <property type="entry name" value="Sigma3 and sigma4 domains of RNA polymerase sigma factors"/>
    <property type="match status" value="1"/>
</dbReference>
<reference evidence="8 9" key="1">
    <citation type="submission" date="2019-06" db="EMBL/GenBank/DDBJ databases">
        <title>Psychrobacillus vulpis sp. nov., a new species isolated from feces of a red fox that inhabits in The Tablas de Daimiel Natural Park, Albacete, Spain.</title>
        <authorList>
            <person name="Rodriguez M."/>
            <person name="Reina J.C."/>
            <person name="Bejar V."/>
            <person name="Llamas I."/>
        </authorList>
    </citation>
    <scope>NUCLEOTIDE SEQUENCE [LARGE SCALE GENOMIC DNA]</scope>
    <source>
        <strain evidence="8 9">Z8</strain>
    </source>
</reference>
<dbReference type="EMBL" id="VDGI01000001">
    <property type="protein sequence ID" value="TQR21683.1"/>
    <property type="molecule type" value="Genomic_DNA"/>
</dbReference>
<comment type="caution">
    <text evidence="8">The sequence shown here is derived from an EMBL/GenBank/DDBJ whole genome shotgun (WGS) entry which is preliminary data.</text>
</comment>
<evidence type="ECO:0000256" key="1">
    <source>
        <dbReference type="ARBA" id="ARBA00010641"/>
    </source>
</evidence>
<dbReference type="RefSeq" id="WP_142640808.1">
    <property type="nucleotide sequence ID" value="NZ_VDGI01000001.1"/>
</dbReference>
<dbReference type="InterPro" id="IPR013324">
    <property type="entry name" value="RNA_pol_sigma_r3/r4-like"/>
</dbReference>
<dbReference type="PANTHER" id="PTHR43133:SF8">
    <property type="entry name" value="RNA POLYMERASE SIGMA FACTOR HI_1459-RELATED"/>
    <property type="match status" value="1"/>
</dbReference>
<evidence type="ECO:0000259" key="7">
    <source>
        <dbReference type="Pfam" id="PF08281"/>
    </source>
</evidence>
<dbReference type="Pfam" id="PF04542">
    <property type="entry name" value="Sigma70_r2"/>
    <property type="match status" value="1"/>
</dbReference>
<evidence type="ECO:0000256" key="4">
    <source>
        <dbReference type="ARBA" id="ARBA00023125"/>
    </source>
</evidence>
<evidence type="ECO:0000256" key="5">
    <source>
        <dbReference type="ARBA" id="ARBA00023163"/>
    </source>
</evidence>
<dbReference type="InterPro" id="IPR039425">
    <property type="entry name" value="RNA_pol_sigma-70-like"/>
</dbReference>
<organism evidence="8 9">
    <name type="scientific">Psychrobacillus vulpis</name>
    <dbReference type="NCBI Taxonomy" id="2325572"/>
    <lineage>
        <taxon>Bacteria</taxon>
        <taxon>Bacillati</taxon>
        <taxon>Bacillota</taxon>
        <taxon>Bacilli</taxon>
        <taxon>Bacillales</taxon>
        <taxon>Bacillaceae</taxon>
        <taxon>Psychrobacillus</taxon>
    </lineage>
</organism>
<dbReference type="Gene3D" id="1.10.1740.10">
    <property type="match status" value="1"/>
</dbReference>
<keyword evidence="5" id="KW-0804">Transcription</keyword>
<dbReference type="PANTHER" id="PTHR43133">
    <property type="entry name" value="RNA POLYMERASE ECF-TYPE SIGMA FACTO"/>
    <property type="match status" value="1"/>
</dbReference>
<keyword evidence="9" id="KW-1185">Reference proteome</keyword>
<dbReference type="OrthoDB" id="2381154at2"/>
<evidence type="ECO:0000313" key="8">
    <source>
        <dbReference type="EMBL" id="TQR21683.1"/>
    </source>
</evidence>
<protein>
    <submittedName>
        <fullName evidence="8">RNA polymerase sigma factor</fullName>
    </submittedName>
</protein>
<dbReference type="NCBIfam" id="TIGR02937">
    <property type="entry name" value="sigma70-ECF"/>
    <property type="match status" value="1"/>
</dbReference>
<accession>A0A544TW60</accession>
<evidence type="ECO:0000256" key="2">
    <source>
        <dbReference type="ARBA" id="ARBA00023015"/>
    </source>
</evidence>
<dbReference type="CDD" id="cd06171">
    <property type="entry name" value="Sigma70_r4"/>
    <property type="match status" value="1"/>
</dbReference>
<proteinExistence type="inferred from homology"/>
<dbReference type="Proteomes" id="UP000316626">
    <property type="component" value="Unassembled WGS sequence"/>
</dbReference>
<sequence length="272" mass="31498">MRPLVEKTPIEITEEFEMAIMPYMHDLRKYCFSLTRTKWDGEDLMQETLVKAYESWMKIPKQMAKAYLFRIASNTWIDKHRKRKIEEDMNQDLSQITQENAHTLEAFFPTIMVLLNELSAKQRAVVLFVLGFDYTIKETASLLSDSEGSIKAALHRARKKLKQVNIHDYSYDLDEENLFPYVTALSNENSEAVLRLYQKEMQEPSMHARSNQNIIHSSPIVHSFVGGITPYVLISIPKKNGGVLFIPFYQLELSALLSQIAWLKQKEFSAVA</sequence>
<dbReference type="GO" id="GO:0016987">
    <property type="term" value="F:sigma factor activity"/>
    <property type="evidence" value="ECO:0007669"/>
    <property type="project" value="UniProtKB-KW"/>
</dbReference>
<dbReference type="InterPro" id="IPR007627">
    <property type="entry name" value="RNA_pol_sigma70_r2"/>
</dbReference>
<name>A0A544TW60_9BACI</name>
<comment type="similarity">
    <text evidence="1">Belongs to the sigma-70 factor family. ECF subfamily.</text>
</comment>
<evidence type="ECO:0000259" key="6">
    <source>
        <dbReference type="Pfam" id="PF04542"/>
    </source>
</evidence>
<dbReference type="Pfam" id="PF08281">
    <property type="entry name" value="Sigma70_r4_2"/>
    <property type="match status" value="1"/>
</dbReference>
<evidence type="ECO:0000256" key="3">
    <source>
        <dbReference type="ARBA" id="ARBA00023082"/>
    </source>
</evidence>
<dbReference type="GO" id="GO:0006352">
    <property type="term" value="P:DNA-templated transcription initiation"/>
    <property type="evidence" value="ECO:0007669"/>
    <property type="project" value="InterPro"/>
</dbReference>
<feature type="domain" description="RNA polymerase sigma-70 region 2" evidence="6">
    <location>
        <begin position="21"/>
        <end position="84"/>
    </location>
</feature>